<gene>
    <name evidence="2" type="ORF">ENSA7_42000</name>
</gene>
<protein>
    <submittedName>
        <fullName evidence="2">Uncharacterized protein</fullName>
    </submittedName>
</protein>
<dbReference type="AlphaFoldDB" id="A0A2S9YM90"/>
<proteinExistence type="predicted"/>
<keyword evidence="1" id="KW-0732">Signal</keyword>
<name>A0A2S9YM90_9BACT</name>
<sequence>MAHRTQAPRLALALLAGVVASTALADTSLAAPGDRARVNSLSVPMFSDRSEALWPLQVGLEIVSESGELVVPRRELVVSDGQHTIFSEVVATPKGTHAFELELVARHHAGDAIELEYDLLVRQARFQGLTWTGYLLHRLSLAPRPKLGPNAVAAARADIVETREPANQPAHRQTLTVDGDRYEIRLYAASLRG</sequence>
<evidence type="ECO:0000256" key="1">
    <source>
        <dbReference type="SAM" id="SignalP"/>
    </source>
</evidence>
<dbReference type="Proteomes" id="UP000238823">
    <property type="component" value="Unassembled WGS sequence"/>
</dbReference>
<evidence type="ECO:0000313" key="2">
    <source>
        <dbReference type="EMBL" id="PRQ06166.1"/>
    </source>
</evidence>
<feature type="signal peptide" evidence="1">
    <location>
        <begin position="1"/>
        <end position="25"/>
    </location>
</feature>
<reference evidence="2 3" key="1">
    <citation type="submission" date="2018-03" db="EMBL/GenBank/DDBJ databases">
        <title>Draft Genome Sequences of the Obligatory Marine Myxobacteria Enhygromyxa salina SWB007.</title>
        <authorList>
            <person name="Poehlein A."/>
            <person name="Moghaddam J.A."/>
            <person name="Harms H."/>
            <person name="Alanjari M."/>
            <person name="Koenig G.M."/>
            <person name="Daniel R."/>
            <person name="Schaeberle T.F."/>
        </authorList>
    </citation>
    <scope>NUCLEOTIDE SEQUENCE [LARGE SCALE GENOMIC DNA]</scope>
    <source>
        <strain evidence="2 3">SWB007</strain>
    </source>
</reference>
<organism evidence="2 3">
    <name type="scientific">Enhygromyxa salina</name>
    <dbReference type="NCBI Taxonomy" id="215803"/>
    <lineage>
        <taxon>Bacteria</taxon>
        <taxon>Pseudomonadati</taxon>
        <taxon>Myxococcota</taxon>
        <taxon>Polyangia</taxon>
        <taxon>Nannocystales</taxon>
        <taxon>Nannocystaceae</taxon>
        <taxon>Enhygromyxa</taxon>
    </lineage>
</organism>
<feature type="chain" id="PRO_5015636032" evidence="1">
    <location>
        <begin position="26"/>
        <end position="193"/>
    </location>
</feature>
<accession>A0A2S9YM90</accession>
<comment type="caution">
    <text evidence="2">The sequence shown here is derived from an EMBL/GenBank/DDBJ whole genome shotgun (WGS) entry which is preliminary data.</text>
</comment>
<dbReference type="EMBL" id="PVNL01000083">
    <property type="protein sequence ID" value="PRQ06166.1"/>
    <property type="molecule type" value="Genomic_DNA"/>
</dbReference>
<evidence type="ECO:0000313" key="3">
    <source>
        <dbReference type="Proteomes" id="UP000238823"/>
    </source>
</evidence>